<accession>S8B987</accession>
<evidence type="ECO:0000313" key="2">
    <source>
        <dbReference type="EMBL" id="EPS35653.1"/>
    </source>
</evidence>
<feature type="region of interest" description="Disordered" evidence="1">
    <location>
        <begin position="295"/>
        <end position="315"/>
    </location>
</feature>
<evidence type="ECO:0000313" key="3">
    <source>
        <dbReference type="Proteomes" id="UP000015100"/>
    </source>
</evidence>
<proteinExistence type="predicted"/>
<protein>
    <submittedName>
        <fullName evidence="2">Uncharacterized protein</fullName>
    </submittedName>
</protein>
<gene>
    <name evidence="2" type="ORF">H072_10931</name>
</gene>
<reference evidence="2 3" key="1">
    <citation type="journal article" date="2013" name="PLoS Genet.">
        <title>Genomic mechanisms accounting for the adaptation to parasitism in nematode-trapping fungi.</title>
        <authorList>
            <person name="Meerupati T."/>
            <person name="Andersson K.M."/>
            <person name="Friman E."/>
            <person name="Kumar D."/>
            <person name="Tunlid A."/>
            <person name="Ahren D."/>
        </authorList>
    </citation>
    <scope>NUCLEOTIDE SEQUENCE [LARGE SCALE GENOMIC DNA]</scope>
    <source>
        <strain evidence="2 3">CBS 200.50</strain>
    </source>
</reference>
<evidence type="ECO:0000256" key="1">
    <source>
        <dbReference type="SAM" id="MobiDB-lite"/>
    </source>
</evidence>
<reference evidence="3" key="2">
    <citation type="submission" date="2013-04" db="EMBL/GenBank/DDBJ databases">
        <title>Genomic mechanisms accounting for the adaptation to parasitism in nematode-trapping fungi.</title>
        <authorList>
            <person name="Ahren D.G."/>
        </authorList>
    </citation>
    <scope>NUCLEOTIDE SEQUENCE [LARGE SCALE GENOMIC DNA]</scope>
    <source>
        <strain evidence="3">CBS 200.50</strain>
    </source>
</reference>
<dbReference type="AlphaFoldDB" id="S8B987"/>
<dbReference type="Proteomes" id="UP000015100">
    <property type="component" value="Unassembled WGS sequence"/>
</dbReference>
<comment type="caution">
    <text evidence="2">The sequence shown here is derived from an EMBL/GenBank/DDBJ whole genome shotgun (WGS) entry which is preliminary data.</text>
</comment>
<dbReference type="HOGENOM" id="CLU_700244_0_0_1"/>
<sequence length="394" mass="43727">MKLSFENNRNSIRGTIFLAVIGAARGLIIKVRHFDYDNGATYDLNLCRPLQNNRIILVQDVCEGDAMPGWRARFDSSTSGQPRSVVDLFGPPFSQGLSGAYEENRNFATWGGGLFYNQQPWKPLMFRTGYDQQEGYIWRLPFEIKRRGRPVVIDNSNPLAVGDVLELINVPDDTTMTLLEYSKLVSCDTPSGRVLRRTSVLGQAKGRLFTRKYHDVDCVDVELWVSDLGYTDPNYPIQAPFPLATIPEQTEVSSSAASSQQNLDESWSSSAYASSEANSLDGSIGGLDMSAGSIQSDLTGSISSSSEAEEDDPEWKQLVQDLEQEYGFSSDPIQDINLSDMEIQQQIDQYLASPEAANFDQTAIRTQLSSMDFGSAEELDDEIAKLEALLAEEM</sequence>
<keyword evidence="3" id="KW-1185">Reference proteome</keyword>
<name>S8B987_DACHA</name>
<organism evidence="2 3">
    <name type="scientific">Dactylellina haptotyla (strain CBS 200.50)</name>
    <name type="common">Nematode-trapping fungus</name>
    <name type="synonym">Monacrosporium haptotylum</name>
    <dbReference type="NCBI Taxonomy" id="1284197"/>
    <lineage>
        <taxon>Eukaryota</taxon>
        <taxon>Fungi</taxon>
        <taxon>Dikarya</taxon>
        <taxon>Ascomycota</taxon>
        <taxon>Pezizomycotina</taxon>
        <taxon>Orbiliomycetes</taxon>
        <taxon>Orbiliales</taxon>
        <taxon>Orbiliaceae</taxon>
        <taxon>Dactylellina</taxon>
    </lineage>
</organism>
<dbReference type="EMBL" id="AQGS01001087">
    <property type="protein sequence ID" value="EPS35653.1"/>
    <property type="molecule type" value="Genomic_DNA"/>
</dbReference>
<dbReference type="OrthoDB" id="5305485at2759"/>
<dbReference type="OMA" id="PIMFRSS"/>